<keyword evidence="6" id="KW-0808">Transferase</keyword>
<dbReference type="STRING" id="885580.ENSFDAP00000009241"/>
<feature type="compositionally biased region" description="Basic and acidic residues" evidence="14">
    <location>
        <begin position="398"/>
        <end position="410"/>
    </location>
</feature>
<dbReference type="GO" id="GO:0005524">
    <property type="term" value="F:ATP binding"/>
    <property type="evidence" value="ECO:0007669"/>
    <property type="project" value="UniProtKB-KW"/>
</dbReference>
<gene>
    <name evidence="16" type="ORF">H920_04366</name>
</gene>
<name>A0A091DT51_FUKDA</name>
<dbReference type="InterPro" id="IPR000719">
    <property type="entry name" value="Prot_kinase_dom"/>
</dbReference>
<comment type="similarity">
    <text evidence="2">Belongs to the protein kinase superfamily. STE Ser/Thr protein kinase family. MAP kinase kinase kinase subfamily.</text>
</comment>
<evidence type="ECO:0000256" key="5">
    <source>
        <dbReference type="ARBA" id="ARBA00022527"/>
    </source>
</evidence>
<dbReference type="EMBL" id="KN122008">
    <property type="protein sequence ID" value="KFO34237.1"/>
    <property type="molecule type" value="Genomic_DNA"/>
</dbReference>
<proteinExistence type="inferred from homology"/>
<feature type="region of interest" description="Disordered" evidence="14">
    <location>
        <begin position="435"/>
        <end position="467"/>
    </location>
</feature>
<dbReference type="eggNOG" id="KOG0192">
    <property type="taxonomic scope" value="Eukaryota"/>
</dbReference>
<dbReference type="PANTHER" id="PTHR44329:SF30">
    <property type="entry name" value="MITOGEN-ACTIVATED PROTEIN KINASE KINASE KINASE 21"/>
    <property type="match status" value="1"/>
</dbReference>
<evidence type="ECO:0000256" key="4">
    <source>
        <dbReference type="ARBA" id="ARBA00022443"/>
    </source>
</evidence>
<feature type="compositionally biased region" description="Low complexity" evidence="14">
    <location>
        <begin position="681"/>
        <end position="696"/>
    </location>
</feature>
<comment type="cofactor">
    <cofactor evidence="1">
        <name>Mg(2+)</name>
        <dbReference type="ChEBI" id="CHEBI:18420"/>
    </cofactor>
</comment>
<dbReference type="EC" id="2.7.11.25" evidence="3"/>
<protein>
    <recommendedName>
        <fullName evidence="3">mitogen-activated protein kinase kinase kinase</fullName>
        <ecNumber evidence="3">2.7.11.25</ecNumber>
    </recommendedName>
</protein>
<dbReference type="PANTHER" id="PTHR44329">
    <property type="entry name" value="SERINE/THREONINE-PROTEIN KINASE TNNI3K-RELATED"/>
    <property type="match status" value="1"/>
</dbReference>
<dbReference type="PROSITE" id="PS00108">
    <property type="entry name" value="PROTEIN_KINASE_ST"/>
    <property type="match status" value="1"/>
</dbReference>
<feature type="region of interest" description="Disordered" evidence="14">
    <location>
        <begin position="343"/>
        <end position="375"/>
    </location>
</feature>
<keyword evidence="17" id="KW-1185">Reference proteome</keyword>
<comment type="catalytic activity">
    <reaction evidence="12">
        <text>L-seryl-[protein] + ATP = O-phospho-L-seryl-[protein] + ADP + H(+)</text>
        <dbReference type="Rhea" id="RHEA:17989"/>
        <dbReference type="Rhea" id="RHEA-COMP:9863"/>
        <dbReference type="Rhea" id="RHEA-COMP:11604"/>
        <dbReference type="ChEBI" id="CHEBI:15378"/>
        <dbReference type="ChEBI" id="CHEBI:29999"/>
        <dbReference type="ChEBI" id="CHEBI:30616"/>
        <dbReference type="ChEBI" id="CHEBI:83421"/>
        <dbReference type="ChEBI" id="CHEBI:456216"/>
        <dbReference type="EC" id="2.7.11.25"/>
    </reaction>
</comment>
<dbReference type="PRINTS" id="PR00109">
    <property type="entry name" value="TYRKINASE"/>
</dbReference>
<evidence type="ECO:0000256" key="13">
    <source>
        <dbReference type="SAM" id="Coils"/>
    </source>
</evidence>
<feature type="compositionally biased region" description="Basic and acidic residues" evidence="14">
    <location>
        <begin position="355"/>
        <end position="365"/>
    </location>
</feature>
<feature type="region of interest" description="Disordered" evidence="14">
    <location>
        <begin position="514"/>
        <end position="650"/>
    </location>
</feature>
<dbReference type="Gene3D" id="1.10.510.10">
    <property type="entry name" value="Transferase(Phosphotransferase) domain 1"/>
    <property type="match status" value="1"/>
</dbReference>
<dbReference type="InterPro" id="IPR011009">
    <property type="entry name" value="Kinase-like_dom_sf"/>
</dbReference>
<sequence length="754" mass="82801">MLYLHEEAVVPILHRDLKSSNILLLEKIEHDDVCNKTLKITDFGLAREWHRTTKMSAAGTYAWMAPEVIRSSLFSKGSDIWSYGVLLWELLTGEVPYRGIDGLAVAYGVAVNKLTLPIPSTCPEPFTKLMKECWEQDPHIRPSFASILQQLSAIEVSVMTEMPQESFHSMQDDWKLEIQQMFDELRTKEKELRSREEELSRAALQQKSQEELLRRREQQLAQREIDVLERELNILIFQLNQEGPHVRKRKGKFRRSRLKLKDAHRISLPSDFQHKITVQASPTLDRRRSWDSRSSSPPSSPTMLPRLRAIQLTSDENNKTWGRNMVFRQEDFEDIKRNFKKRGCTWGPSSIQTKESTDGRERVRPLSDGNSPWSSILIKSQKTTPLASLFVDQPGSGEEPKHPADGENRKPKQMKLPGQAYTDLPLCKDDQSQNLEEAEGWAEGPTGSSALGPARGVPVTNLSGPHRKKTESALYGCAVLLASVALGLDVRGLGRAEPAGELPPEGDVRIEAGVLQGAPGPSPMPLSAGRDPSSTTSLLSTRCLPQTHGDKPPLGSTQVPRDTDLCPACPESTQELAPGPRLETDRRVMESLPASCSGQTRDGNVPYYGPPKDRASHHRQTSSDGNPFLTPRVPGASALPHSTSPGSHGALLSQVSPDLHGAVTVLLQPGTVSLRSPSDVPRAVPRRAQSQPARAACGGGLTGSGPACVLGTQAPSSLDANVDGQSKDCTGPLCRMKSPGQRPSICALEKEFLT</sequence>
<evidence type="ECO:0000256" key="2">
    <source>
        <dbReference type="ARBA" id="ARBA00006529"/>
    </source>
</evidence>
<dbReference type="InterPro" id="IPR051681">
    <property type="entry name" value="Ser/Thr_Kinases-Pseudokinases"/>
</dbReference>
<evidence type="ECO:0000256" key="14">
    <source>
        <dbReference type="SAM" id="MobiDB-lite"/>
    </source>
</evidence>
<feature type="region of interest" description="Disordered" evidence="14">
    <location>
        <begin position="674"/>
        <end position="698"/>
    </location>
</feature>
<feature type="domain" description="Protein kinase" evidence="15">
    <location>
        <begin position="1"/>
        <end position="154"/>
    </location>
</feature>
<dbReference type="Pfam" id="PF07714">
    <property type="entry name" value="PK_Tyr_Ser-Thr"/>
    <property type="match status" value="1"/>
</dbReference>
<evidence type="ECO:0000256" key="1">
    <source>
        <dbReference type="ARBA" id="ARBA00001946"/>
    </source>
</evidence>
<evidence type="ECO:0000256" key="6">
    <source>
        <dbReference type="ARBA" id="ARBA00022679"/>
    </source>
</evidence>
<comment type="catalytic activity">
    <reaction evidence="11">
        <text>L-threonyl-[protein] + ATP = O-phospho-L-threonyl-[protein] + ADP + H(+)</text>
        <dbReference type="Rhea" id="RHEA:46608"/>
        <dbReference type="Rhea" id="RHEA-COMP:11060"/>
        <dbReference type="Rhea" id="RHEA-COMP:11605"/>
        <dbReference type="ChEBI" id="CHEBI:15378"/>
        <dbReference type="ChEBI" id="CHEBI:30013"/>
        <dbReference type="ChEBI" id="CHEBI:30616"/>
        <dbReference type="ChEBI" id="CHEBI:61977"/>
        <dbReference type="ChEBI" id="CHEBI:456216"/>
        <dbReference type="EC" id="2.7.11.25"/>
    </reaction>
</comment>
<keyword evidence="7" id="KW-0677">Repeat</keyword>
<keyword evidence="13" id="KW-0175">Coiled coil</keyword>
<feature type="region of interest" description="Disordered" evidence="14">
    <location>
        <begin position="278"/>
        <end position="304"/>
    </location>
</feature>
<dbReference type="InterPro" id="IPR001245">
    <property type="entry name" value="Ser-Thr/Tyr_kinase_cat_dom"/>
</dbReference>
<evidence type="ECO:0000256" key="8">
    <source>
        <dbReference type="ARBA" id="ARBA00022741"/>
    </source>
</evidence>
<evidence type="ECO:0000256" key="9">
    <source>
        <dbReference type="ARBA" id="ARBA00022777"/>
    </source>
</evidence>
<dbReference type="SMART" id="SM00220">
    <property type="entry name" value="S_TKc"/>
    <property type="match status" value="1"/>
</dbReference>
<evidence type="ECO:0000256" key="11">
    <source>
        <dbReference type="ARBA" id="ARBA00047559"/>
    </source>
</evidence>
<evidence type="ECO:0000313" key="17">
    <source>
        <dbReference type="Proteomes" id="UP000028990"/>
    </source>
</evidence>
<reference evidence="16 17" key="1">
    <citation type="submission" date="2013-11" db="EMBL/GenBank/DDBJ databases">
        <title>The Damaraland mole rat (Fukomys damarensis) genome and evolution of African mole rats.</title>
        <authorList>
            <person name="Gladyshev V.N."/>
            <person name="Fang X."/>
        </authorList>
    </citation>
    <scope>NUCLEOTIDE SEQUENCE [LARGE SCALE GENOMIC DNA]</scope>
    <source>
        <tissue evidence="16">Liver</tissue>
    </source>
</reference>
<evidence type="ECO:0000256" key="12">
    <source>
        <dbReference type="ARBA" id="ARBA00048329"/>
    </source>
</evidence>
<keyword evidence="8" id="KW-0547">Nucleotide-binding</keyword>
<dbReference type="SUPFAM" id="SSF56112">
    <property type="entry name" value="Protein kinase-like (PK-like)"/>
    <property type="match status" value="1"/>
</dbReference>
<evidence type="ECO:0000313" key="16">
    <source>
        <dbReference type="EMBL" id="KFO34237.1"/>
    </source>
</evidence>
<evidence type="ECO:0000256" key="10">
    <source>
        <dbReference type="ARBA" id="ARBA00022840"/>
    </source>
</evidence>
<organism evidence="16 17">
    <name type="scientific">Fukomys damarensis</name>
    <name type="common">Damaraland mole rat</name>
    <name type="synonym">Cryptomys damarensis</name>
    <dbReference type="NCBI Taxonomy" id="885580"/>
    <lineage>
        <taxon>Eukaryota</taxon>
        <taxon>Metazoa</taxon>
        <taxon>Chordata</taxon>
        <taxon>Craniata</taxon>
        <taxon>Vertebrata</taxon>
        <taxon>Euteleostomi</taxon>
        <taxon>Mammalia</taxon>
        <taxon>Eutheria</taxon>
        <taxon>Euarchontoglires</taxon>
        <taxon>Glires</taxon>
        <taxon>Rodentia</taxon>
        <taxon>Hystricomorpha</taxon>
        <taxon>Bathyergidae</taxon>
        <taxon>Fukomys</taxon>
    </lineage>
</organism>
<dbReference type="Proteomes" id="UP000028990">
    <property type="component" value="Unassembled WGS sequence"/>
</dbReference>
<keyword evidence="4" id="KW-0728">SH3 domain</keyword>
<keyword evidence="10" id="KW-0067">ATP-binding</keyword>
<dbReference type="OrthoDB" id="339325at2759"/>
<dbReference type="FunFam" id="1.10.510.10:FF:000076">
    <property type="entry name" value="Mitogen-activated protein kinase kinase kinase"/>
    <property type="match status" value="1"/>
</dbReference>
<evidence type="ECO:0000256" key="7">
    <source>
        <dbReference type="ARBA" id="ARBA00022737"/>
    </source>
</evidence>
<keyword evidence="9 16" id="KW-0418">Kinase</keyword>
<feature type="coiled-coil region" evidence="13">
    <location>
        <begin position="178"/>
        <end position="205"/>
    </location>
</feature>
<dbReference type="PROSITE" id="PS50011">
    <property type="entry name" value="PROTEIN_KINASE_DOM"/>
    <property type="match status" value="1"/>
</dbReference>
<keyword evidence="5" id="KW-0723">Serine/threonine-protein kinase</keyword>
<dbReference type="InterPro" id="IPR008271">
    <property type="entry name" value="Ser/Thr_kinase_AS"/>
</dbReference>
<evidence type="ECO:0000256" key="3">
    <source>
        <dbReference type="ARBA" id="ARBA00012406"/>
    </source>
</evidence>
<feature type="region of interest" description="Disordered" evidence="14">
    <location>
        <begin position="389"/>
        <end position="414"/>
    </location>
</feature>
<dbReference type="AlphaFoldDB" id="A0A091DT51"/>
<accession>A0A091DT51</accession>
<dbReference type="GO" id="GO:0004706">
    <property type="term" value="F:JUN kinase kinase kinase activity"/>
    <property type="evidence" value="ECO:0007669"/>
    <property type="project" value="TreeGrafter"/>
</dbReference>
<evidence type="ECO:0000259" key="15">
    <source>
        <dbReference type="PROSITE" id="PS50011"/>
    </source>
</evidence>